<feature type="transmembrane region" description="Helical" evidence="1">
    <location>
        <begin position="105"/>
        <end position="124"/>
    </location>
</feature>
<organism evidence="2 3">
    <name type="scientific">Mucilaginibacter frigoritolerans</name>
    <dbReference type="NCBI Taxonomy" id="652788"/>
    <lineage>
        <taxon>Bacteria</taxon>
        <taxon>Pseudomonadati</taxon>
        <taxon>Bacteroidota</taxon>
        <taxon>Sphingobacteriia</taxon>
        <taxon>Sphingobacteriales</taxon>
        <taxon>Sphingobacteriaceae</taxon>
        <taxon>Mucilaginibacter</taxon>
    </lineage>
</organism>
<dbReference type="PROSITE" id="PS51257">
    <property type="entry name" value="PROKAR_LIPOPROTEIN"/>
    <property type="match status" value="1"/>
</dbReference>
<keyword evidence="1" id="KW-1133">Transmembrane helix</keyword>
<dbReference type="Proteomes" id="UP000317010">
    <property type="component" value="Unassembled WGS sequence"/>
</dbReference>
<evidence type="ECO:0000256" key="1">
    <source>
        <dbReference type="SAM" id="Phobius"/>
    </source>
</evidence>
<accession>A0A562U6T0</accession>
<dbReference type="OrthoDB" id="114919at2"/>
<reference evidence="2 3" key="1">
    <citation type="submission" date="2019-07" db="EMBL/GenBank/DDBJ databases">
        <title>Genomic Encyclopedia of Archaeal and Bacterial Type Strains, Phase II (KMG-II): from individual species to whole genera.</title>
        <authorList>
            <person name="Goeker M."/>
        </authorList>
    </citation>
    <scope>NUCLEOTIDE SEQUENCE [LARGE SCALE GENOMIC DNA]</scope>
    <source>
        <strain evidence="2 3">ATCC BAA-1854</strain>
    </source>
</reference>
<feature type="transmembrane region" description="Helical" evidence="1">
    <location>
        <begin position="158"/>
        <end position="179"/>
    </location>
</feature>
<keyword evidence="3" id="KW-1185">Reference proteome</keyword>
<dbReference type="AlphaFoldDB" id="A0A562U6T0"/>
<keyword evidence="1" id="KW-0472">Membrane</keyword>
<feature type="transmembrane region" description="Helical" evidence="1">
    <location>
        <begin position="214"/>
        <end position="234"/>
    </location>
</feature>
<comment type="caution">
    <text evidence="2">The sequence shown here is derived from an EMBL/GenBank/DDBJ whole genome shotgun (WGS) entry which is preliminary data.</text>
</comment>
<dbReference type="EMBL" id="VLLI01000004">
    <property type="protein sequence ID" value="TWJ01523.1"/>
    <property type="molecule type" value="Genomic_DNA"/>
</dbReference>
<feature type="transmembrane region" description="Helical" evidence="1">
    <location>
        <begin position="12"/>
        <end position="45"/>
    </location>
</feature>
<keyword evidence="1" id="KW-0812">Transmembrane</keyword>
<feature type="transmembrane region" description="Helical" evidence="1">
    <location>
        <begin position="246"/>
        <end position="266"/>
    </location>
</feature>
<evidence type="ECO:0000313" key="3">
    <source>
        <dbReference type="Proteomes" id="UP000317010"/>
    </source>
</evidence>
<feature type="transmembrane region" description="Helical" evidence="1">
    <location>
        <begin position="65"/>
        <end position="98"/>
    </location>
</feature>
<sequence>MNEIKLNRINYLNIAAMLASACLAFIIPFELVLLSYAILGPAHYLTEISWLNARQFFTLKKYDYLLIAAVVILALLLKLPAANLIYYTFGLSLILIVVRGSISRILAFIVLIIAGYFLLTNNLLRTIFGLYVPTFIHVYLFTGAFILFGALKDKIVSGYLAFIFFLLCPVLLCVLFTSYHNTPATWAINNYDSFKKLITVALRSPSVNVYTSPAAVMLTRLIAFAYTYHYLNWFTKTRVINWHRISVTRAVILGIIWAASVTLYFYNYRLGIKWLFLLSLIHVILEFPLNHKSFIGIGKEIRFRLNGAD</sequence>
<dbReference type="RefSeq" id="WP_144911531.1">
    <property type="nucleotide sequence ID" value="NZ_VLLI01000004.1"/>
</dbReference>
<proteinExistence type="predicted"/>
<feature type="transmembrane region" description="Helical" evidence="1">
    <location>
        <begin position="130"/>
        <end position="151"/>
    </location>
</feature>
<protein>
    <submittedName>
        <fullName evidence="2">Uncharacterized protein</fullName>
    </submittedName>
</protein>
<evidence type="ECO:0000313" key="2">
    <source>
        <dbReference type="EMBL" id="TWJ01523.1"/>
    </source>
</evidence>
<name>A0A562U6T0_9SPHI</name>
<gene>
    <name evidence="2" type="ORF">JN11_01674</name>
</gene>